<evidence type="ECO:0000256" key="4">
    <source>
        <dbReference type="ARBA" id="ARBA00022859"/>
    </source>
</evidence>
<dbReference type="InterPro" id="IPR001315">
    <property type="entry name" value="CARD"/>
</dbReference>
<dbReference type="PANTHER" id="PTHR46985">
    <property type="entry name" value="NACHT, LRR AND PYD DOMAINS-CONTAINING PROTEIN 1"/>
    <property type="match status" value="1"/>
</dbReference>
<dbReference type="eggNOG" id="ENOG502T11H">
    <property type="taxonomic scope" value="Eukaryota"/>
</dbReference>
<evidence type="ECO:0000256" key="5">
    <source>
        <dbReference type="ARBA" id="ARBA00023198"/>
    </source>
</evidence>
<dbReference type="OMA" id="PQACESM"/>
<sequence length="104" mass="11939">MSNYEAEFVDRNRAVLIQRVIAVMPIADELKNKIHDETYAEIKAEKTSQGKMRKLYDALNAGGDRVKTDFYYALRNNEPYLFRDLGGVTANHEADVNMERGILQ</sequence>
<evidence type="ECO:0000256" key="2">
    <source>
        <dbReference type="ARBA" id="ARBA00022490"/>
    </source>
</evidence>
<keyword evidence="3" id="KW-0399">Innate immunity</keyword>
<dbReference type="SMR" id="A0A8M9PG92"/>
<keyword evidence="4" id="KW-0391">Immunity</keyword>
<dbReference type="PROSITE" id="PS50209">
    <property type="entry name" value="CARD"/>
    <property type="match status" value="1"/>
</dbReference>
<gene>
    <name evidence="7 8 9 10 11 12" type="primary">si:ch211-66k16.27</name>
</gene>
<keyword evidence="5" id="KW-0395">Inflammatory response</keyword>
<dbReference type="InterPro" id="IPR011029">
    <property type="entry name" value="DEATH-like_dom_sf"/>
</dbReference>
<accession>A0A8M9PG92</accession>
<dbReference type="PaxDb" id="7955-ENSDARP00000126339"/>
<reference evidence="7" key="1">
    <citation type="submission" date="2012-11" db="UniProtKB">
        <authorList>
            <consortium name="Ensembl"/>
        </authorList>
    </citation>
    <scope>IDENTIFICATION</scope>
    <source>
        <strain evidence="7">Tuebingen</strain>
    </source>
</reference>
<dbReference type="PANTHER" id="PTHR46985:SF2">
    <property type="entry name" value="APOPTOSIS-ASSOCIATED SPECK-LIKE PROTEIN CONTAINING A CARD"/>
    <property type="match status" value="1"/>
</dbReference>
<dbReference type="Ensembl" id="ENSDART00000151882.2">
    <property type="protein sequence ID" value="ENSDARP00000126339.1"/>
    <property type="gene ID" value="ENSDARG00000091280.5"/>
</dbReference>
<dbReference type="Gene3D" id="1.10.533.10">
    <property type="entry name" value="Death Domain, Fas"/>
    <property type="match status" value="1"/>
</dbReference>
<reference evidence="7" key="2">
    <citation type="journal article" date="2013" name="Nature">
        <title>The zebrafish reference genome sequence and its relationship to the human genome.</title>
        <authorList>
            <consortium name="Genome Reference Consortium Zebrafish"/>
            <person name="Howe K."/>
            <person name="Clark M.D."/>
            <person name="Torroja C.F."/>
            <person name="Torrance J."/>
            <person name="Berthelot C."/>
            <person name="Muffato M."/>
            <person name="Collins J.E."/>
            <person name="Humphray S."/>
            <person name="McLaren K."/>
            <person name="Matthews L."/>
            <person name="McLaren S."/>
            <person name="Sealy I."/>
            <person name="Caccamo M."/>
            <person name="Churcher C."/>
            <person name="Scott C."/>
            <person name="Barrett J.C."/>
            <person name="Koch R."/>
            <person name="Rauch G.J."/>
            <person name="White S."/>
            <person name="Chow W."/>
            <person name="Kilian B."/>
            <person name="Quintais L.T."/>
            <person name="Guerra-Assuncao J.A."/>
            <person name="Zhou Y."/>
            <person name="Gu Y."/>
            <person name="Yen J."/>
            <person name="Vogel J.H."/>
            <person name="Eyre T."/>
            <person name="Redmond S."/>
            <person name="Banerjee R."/>
            <person name="Chi J."/>
            <person name="Fu B."/>
            <person name="Langley E."/>
            <person name="Maguire S.F."/>
            <person name="Laird G.K."/>
            <person name="Lloyd D."/>
            <person name="Kenyon E."/>
            <person name="Donaldson S."/>
            <person name="Sehra H."/>
            <person name="Almeida-King J."/>
            <person name="Loveland J."/>
            <person name="Trevanion S."/>
            <person name="Jones M."/>
            <person name="Quail M."/>
            <person name="Willey D."/>
            <person name="Hunt A."/>
            <person name="Burton J."/>
            <person name="Sims S."/>
            <person name="McLay K."/>
            <person name="Plumb B."/>
            <person name="Davis J."/>
            <person name="Clee C."/>
            <person name="Oliver K."/>
            <person name="Clark R."/>
            <person name="Riddle C."/>
            <person name="Elliot D."/>
            <person name="Eliott D."/>
            <person name="Threadgold G."/>
            <person name="Harden G."/>
            <person name="Ware D."/>
            <person name="Begum S."/>
            <person name="Mortimore B."/>
            <person name="Mortimer B."/>
            <person name="Kerry G."/>
            <person name="Heath P."/>
            <person name="Phillimore B."/>
            <person name="Tracey A."/>
            <person name="Corby N."/>
            <person name="Dunn M."/>
            <person name="Johnson C."/>
            <person name="Wood J."/>
            <person name="Clark S."/>
            <person name="Pelan S."/>
            <person name="Griffiths G."/>
            <person name="Smith M."/>
            <person name="Glithero R."/>
            <person name="Howden P."/>
            <person name="Barker N."/>
            <person name="Lloyd C."/>
            <person name="Stevens C."/>
            <person name="Harley J."/>
            <person name="Holt K."/>
            <person name="Panagiotidis G."/>
            <person name="Lovell J."/>
            <person name="Beasley H."/>
            <person name="Henderson C."/>
            <person name="Gordon D."/>
            <person name="Auger K."/>
            <person name="Wright D."/>
            <person name="Collins J."/>
            <person name="Raisen C."/>
            <person name="Dyer L."/>
            <person name="Leung K."/>
            <person name="Robertson L."/>
            <person name="Ambridge K."/>
            <person name="Leongamornlert D."/>
            <person name="McGuire S."/>
            <person name="Gilderthorp R."/>
            <person name="Griffiths C."/>
            <person name="Manthravadi D."/>
            <person name="Nichol S."/>
            <person name="Barker G."/>
            <person name="Whitehead S."/>
            <person name="Kay M."/>
            <person name="Brown J."/>
            <person name="Murnane C."/>
            <person name="Gray E."/>
            <person name="Humphries M."/>
            <person name="Sycamore N."/>
            <person name="Barker D."/>
            <person name="Saunders D."/>
            <person name="Wallis J."/>
            <person name="Babbage A."/>
            <person name="Hammond S."/>
            <person name="Mashreghi-Mohammadi M."/>
            <person name="Barr L."/>
            <person name="Martin S."/>
            <person name="Wray P."/>
            <person name="Ellington A."/>
            <person name="Matthews N."/>
            <person name="Ellwood M."/>
            <person name="Woodmansey R."/>
            <person name="Clark G."/>
            <person name="Cooper J."/>
            <person name="Cooper J."/>
            <person name="Tromans A."/>
            <person name="Grafham D."/>
            <person name="Skuce C."/>
            <person name="Pandian R."/>
            <person name="Andrews R."/>
            <person name="Harrison E."/>
            <person name="Kimberley A."/>
            <person name="Garnett J."/>
            <person name="Fosker N."/>
            <person name="Hall R."/>
            <person name="Garner P."/>
            <person name="Kelly D."/>
            <person name="Bird C."/>
            <person name="Palmer S."/>
            <person name="Gehring I."/>
            <person name="Berger A."/>
            <person name="Dooley C.M."/>
            <person name="Ersan-Urun Z."/>
            <person name="Eser C."/>
            <person name="Geiger H."/>
            <person name="Geisler M."/>
            <person name="Karotki L."/>
            <person name="Kirn A."/>
            <person name="Konantz J."/>
            <person name="Konantz M."/>
            <person name="Oberlander M."/>
            <person name="Rudolph-Geiger S."/>
            <person name="Teucke M."/>
            <person name="Lanz C."/>
            <person name="Raddatz G."/>
            <person name="Osoegawa K."/>
            <person name="Zhu B."/>
            <person name="Rapp A."/>
            <person name="Widaa S."/>
            <person name="Langford C."/>
            <person name="Yang F."/>
            <person name="Schuster S.C."/>
            <person name="Carter N.P."/>
            <person name="Harrow J."/>
            <person name="Ning Z."/>
            <person name="Herrero J."/>
            <person name="Searle S.M."/>
            <person name="Enright A."/>
            <person name="Geisler R."/>
            <person name="Plasterk R.H."/>
            <person name="Lee C."/>
            <person name="Westerfield M."/>
            <person name="de Jong P.J."/>
            <person name="Zon L.I."/>
            <person name="Postlethwait J.H."/>
            <person name="Nusslein-Volhard C."/>
            <person name="Hubbard T.J."/>
            <person name="Roest Crollius H."/>
            <person name="Rogers J."/>
            <person name="Stemple D.L."/>
        </authorList>
    </citation>
    <scope>NUCLEOTIDE SEQUENCE [LARGE SCALE GENOMIC DNA]</scope>
    <source>
        <strain evidence="7">Tuebingen</strain>
    </source>
</reference>
<proteinExistence type="predicted"/>
<dbReference type="GO" id="GO:0005829">
    <property type="term" value="C:cytosol"/>
    <property type="evidence" value="ECO:0007669"/>
    <property type="project" value="UniProtKB-SubCell"/>
</dbReference>
<dbReference type="SUPFAM" id="SSF47986">
    <property type="entry name" value="DEATH domain"/>
    <property type="match status" value="1"/>
</dbReference>
<dbReference type="RefSeq" id="XP_003197976.1">
    <property type="nucleotide sequence ID" value="XM_003197928.6"/>
</dbReference>
<dbReference type="EMBL" id="BX005331">
    <property type="status" value="NOT_ANNOTATED_CDS"/>
    <property type="molecule type" value="Genomic_DNA"/>
</dbReference>
<dbReference type="RefSeq" id="XP_068070759.1">
    <property type="nucleotide sequence ID" value="XM_068214658.1"/>
</dbReference>
<dbReference type="CDD" id="cd08330">
    <property type="entry name" value="CARD_ASC_NALP1"/>
    <property type="match status" value="1"/>
</dbReference>
<dbReference type="AGR" id="ZFIN:ZDB-GENE-120709-9"/>
<reference evidence="8 9" key="3">
    <citation type="submission" date="2025-04" db="UniProtKB">
        <authorList>
            <consortium name="RefSeq"/>
        </authorList>
    </citation>
    <scope>IDENTIFICATION</scope>
    <source>
        <strain evidence="8 9">Tuebingen</strain>
    </source>
</reference>
<dbReference type="RefSeq" id="XP_068070756.1">
    <property type="nucleotide sequence ID" value="XM_068214655.1"/>
</dbReference>
<dbReference type="ZFIN" id="ZDB-GENE-120709-9">
    <property type="gene designation" value="si:ch211-66k16.27"/>
</dbReference>
<comment type="subcellular location">
    <subcellularLocation>
        <location evidence="1">Cytoplasm</location>
        <location evidence="1">Cytosol</location>
    </subcellularLocation>
</comment>
<dbReference type="AlphaFoldDB" id="A0A8M9PG92"/>
<dbReference type="Bgee" id="ENSDARG00000091280">
    <property type="expression patterns" value="Expressed in granulocyte and 20 other cell types or tissues"/>
</dbReference>
<evidence type="ECO:0000256" key="1">
    <source>
        <dbReference type="ARBA" id="ARBA00004514"/>
    </source>
</evidence>
<dbReference type="GO" id="GO:0045087">
    <property type="term" value="P:innate immune response"/>
    <property type="evidence" value="ECO:0007669"/>
    <property type="project" value="UniProtKB-KW"/>
</dbReference>
<dbReference type="InterPro" id="IPR051249">
    <property type="entry name" value="NLRP_Inflammasome"/>
</dbReference>
<dbReference type="FunFam" id="1.10.533.10:FF:000013">
    <property type="entry name" value="Apoptosis-associated speck-like protein containing a CARD"/>
    <property type="match status" value="1"/>
</dbReference>
<evidence type="ECO:0000259" key="6">
    <source>
        <dbReference type="PROSITE" id="PS50209"/>
    </source>
</evidence>
<evidence type="ECO:0000313" key="12">
    <source>
        <dbReference type="ZFIN" id="ZDB-GENE-120709-9"/>
    </source>
</evidence>
<dbReference type="RefSeq" id="XP_003197978.1">
    <property type="nucleotide sequence ID" value="XM_003197930.4"/>
</dbReference>
<dbReference type="GO" id="GO:0006954">
    <property type="term" value="P:inflammatory response"/>
    <property type="evidence" value="ECO:0007669"/>
    <property type="project" value="UniProtKB-KW"/>
</dbReference>
<dbReference type="OrthoDB" id="8891580at2759"/>
<evidence type="ECO:0000256" key="3">
    <source>
        <dbReference type="ARBA" id="ARBA00022588"/>
    </source>
</evidence>
<organism evidence="7">
    <name type="scientific">Danio rerio</name>
    <name type="common">Zebrafish</name>
    <name type="synonym">Brachydanio rerio</name>
    <dbReference type="NCBI Taxonomy" id="7955"/>
    <lineage>
        <taxon>Eukaryota</taxon>
        <taxon>Metazoa</taxon>
        <taxon>Chordata</taxon>
        <taxon>Craniata</taxon>
        <taxon>Vertebrata</taxon>
        <taxon>Euteleostomi</taxon>
        <taxon>Actinopterygii</taxon>
        <taxon>Neopterygii</taxon>
        <taxon>Teleostei</taxon>
        <taxon>Ostariophysi</taxon>
        <taxon>Cypriniformes</taxon>
        <taxon>Danionidae</taxon>
        <taxon>Danioninae</taxon>
        <taxon>Danio</taxon>
    </lineage>
</organism>
<keyword evidence="2" id="KW-0963">Cytoplasm</keyword>
<name>A0A8M9PG92_DANRE</name>
<accession>E7EZ76</accession>
<evidence type="ECO:0000313" key="7">
    <source>
        <dbReference type="Ensembl" id="ENSDARP00000126339"/>
    </source>
</evidence>
<dbReference type="Pfam" id="PF00619">
    <property type="entry name" value="CARD"/>
    <property type="match status" value="1"/>
</dbReference>
<dbReference type="InterPro" id="IPR033516">
    <property type="entry name" value="CARD8/ASC/NALP1_CARD"/>
</dbReference>
<evidence type="ECO:0000313" key="9">
    <source>
        <dbReference type="RefSeq" id="XP_003197978.1"/>
    </source>
</evidence>
<feature type="domain" description="CARD" evidence="6">
    <location>
        <begin position="1"/>
        <end position="89"/>
    </location>
</feature>
<dbReference type="GeneTree" id="ENSGT01150000287174"/>
<evidence type="ECO:0000313" key="8">
    <source>
        <dbReference type="RefSeq" id="XP_003197976.1"/>
    </source>
</evidence>
<dbReference type="GO" id="GO:0042981">
    <property type="term" value="P:regulation of apoptotic process"/>
    <property type="evidence" value="ECO:0007669"/>
    <property type="project" value="InterPro"/>
</dbReference>
<protein>
    <submittedName>
        <fullName evidence="8 9">Apoptosis-associated speck-like protein containing a CARD isoform X1</fullName>
    </submittedName>
    <submittedName>
        <fullName evidence="7">Si:ch211-66k16.27</fullName>
    </submittedName>
</protein>
<evidence type="ECO:0000313" key="11">
    <source>
        <dbReference type="RefSeq" id="XP_068070759.1"/>
    </source>
</evidence>
<evidence type="ECO:0000313" key="10">
    <source>
        <dbReference type="RefSeq" id="XP_068070756.1"/>
    </source>
</evidence>
<dbReference type="HOGENOM" id="CLU_177896_0_0_1"/>